<dbReference type="AlphaFoldDB" id="A0A9P7UK76"/>
<organism evidence="2 3">
    <name type="scientific">Marasmius oreades</name>
    <name type="common">fairy-ring Marasmius</name>
    <dbReference type="NCBI Taxonomy" id="181124"/>
    <lineage>
        <taxon>Eukaryota</taxon>
        <taxon>Fungi</taxon>
        <taxon>Dikarya</taxon>
        <taxon>Basidiomycota</taxon>
        <taxon>Agaricomycotina</taxon>
        <taxon>Agaricomycetes</taxon>
        <taxon>Agaricomycetidae</taxon>
        <taxon>Agaricales</taxon>
        <taxon>Marasmiineae</taxon>
        <taxon>Marasmiaceae</taxon>
        <taxon>Marasmius</taxon>
    </lineage>
</organism>
<evidence type="ECO:0000313" key="2">
    <source>
        <dbReference type="EMBL" id="KAG7086162.1"/>
    </source>
</evidence>
<dbReference type="RefSeq" id="XP_043002633.1">
    <property type="nucleotide sequence ID" value="XM_043159035.1"/>
</dbReference>
<sequence length="314" mass="34773">MAAPFAILTPGALPSAISKNEANSFRTQPPVSQEDTDIDMILGQEYAELKQTAAFNEDPEGVEAFLSFIRAAASSAAEEERLATQNGSDGSQLHEFQPCSSAQMPSTSAQDDVFDATNGSADLTPSSGPIRTKQVISHQTGYNSYFNARPCNSTAATIRFQPKRCLWTNSPGGEPCGYIFHPQGEDGDRFDLNEIRKHMERQHVSVSAWLNRRATQNLNSSRAPKTNDLVGPIIPESDRVPCSWKGCKRPKIYIQSLARHIQDQHLEDKAECSRCFEVIGKAGKDKQLHYSRLRGLGDRSRCEMIQAQRNKDNL</sequence>
<reference evidence="2" key="1">
    <citation type="journal article" date="2021" name="Genome Biol. Evol.">
        <title>The assembled and annotated genome of the fairy-ring fungus Marasmius oreades.</title>
        <authorList>
            <person name="Hiltunen M."/>
            <person name="Ament-Velasquez S.L."/>
            <person name="Johannesson H."/>
        </authorList>
    </citation>
    <scope>NUCLEOTIDE SEQUENCE</scope>
    <source>
        <strain evidence="2">03SP1</strain>
    </source>
</reference>
<comment type="caution">
    <text evidence="2">The sequence shown here is derived from an EMBL/GenBank/DDBJ whole genome shotgun (WGS) entry which is preliminary data.</text>
</comment>
<dbReference type="GeneID" id="66071199"/>
<name>A0A9P7UK76_9AGAR</name>
<accession>A0A9P7UK76</accession>
<dbReference type="EMBL" id="CM032190">
    <property type="protein sequence ID" value="KAG7086162.1"/>
    <property type="molecule type" value="Genomic_DNA"/>
</dbReference>
<evidence type="ECO:0000256" key="1">
    <source>
        <dbReference type="SAM" id="MobiDB-lite"/>
    </source>
</evidence>
<evidence type="ECO:0000313" key="3">
    <source>
        <dbReference type="Proteomes" id="UP001049176"/>
    </source>
</evidence>
<feature type="compositionally biased region" description="Polar residues" evidence="1">
    <location>
        <begin position="117"/>
        <end position="133"/>
    </location>
</feature>
<dbReference type="Proteomes" id="UP001049176">
    <property type="component" value="Chromosome 10"/>
</dbReference>
<keyword evidence="3" id="KW-1185">Reference proteome</keyword>
<feature type="region of interest" description="Disordered" evidence="1">
    <location>
        <begin position="79"/>
        <end position="133"/>
    </location>
</feature>
<feature type="compositionally biased region" description="Polar residues" evidence="1">
    <location>
        <begin position="98"/>
        <end position="110"/>
    </location>
</feature>
<dbReference type="KEGG" id="more:E1B28_002123"/>
<proteinExistence type="predicted"/>
<gene>
    <name evidence="2" type="ORF">E1B28_002123</name>
</gene>
<protein>
    <submittedName>
        <fullName evidence="2">Uncharacterized protein</fullName>
    </submittedName>
</protein>